<proteinExistence type="inferred from homology"/>
<comment type="miscellaneous">
    <text evidence="9">Carbon 2 of the heme B porphyrin ring is defined according to the Fischer nomenclature.</text>
</comment>
<evidence type="ECO:0000256" key="5">
    <source>
        <dbReference type="ARBA" id="ARBA00022989"/>
    </source>
</evidence>
<feature type="transmembrane region" description="Helical" evidence="9">
    <location>
        <begin position="220"/>
        <end position="242"/>
    </location>
</feature>
<dbReference type="eggNOG" id="COG0109">
    <property type="taxonomic scope" value="Bacteria"/>
</dbReference>
<dbReference type="EMBL" id="CM001023">
    <property type="protein sequence ID" value="EAZ80577.1"/>
    <property type="molecule type" value="Genomic_DNA"/>
</dbReference>
<dbReference type="InterPro" id="IPR044878">
    <property type="entry name" value="UbiA_sf"/>
</dbReference>
<dbReference type="Pfam" id="PF01040">
    <property type="entry name" value="UbiA"/>
    <property type="match status" value="1"/>
</dbReference>
<dbReference type="RefSeq" id="WP_008199294.1">
    <property type="nucleotide sequence ID" value="NZ_CM001023.1"/>
</dbReference>
<evidence type="ECO:0000313" key="11">
    <source>
        <dbReference type="Proteomes" id="UP000003919"/>
    </source>
</evidence>
<evidence type="ECO:0000256" key="9">
    <source>
        <dbReference type="HAMAP-Rule" id="MF_00154"/>
    </source>
</evidence>
<dbReference type="PANTHER" id="PTHR43448">
    <property type="entry name" value="PROTOHEME IX FARNESYLTRANSFERASE, MITOCHONDRIAL"/>
    <property type="match status" value="1"/>
</dbReference>
<comment type="pathway">
    <text evidence="9">Porphyrin-containing compound metabolism; heme O biosynthesis; heme O from protoheme: step 1/1.</text>
</comment>
<sequence>MRTVGVTDHSIYHLVQTRLKAYSELLKFRLSALVTFSAVFGFILGDTGTSFGWTSFLGLALGGFLISGASGAANEIMERDLDKLMKRTENRPLPLQIISLSEAYWFTFLIGFIGIGLLWIFTNPLTTWLGVLSMVLYVFAYTPLKRVGPIAVFVGAIPGAMPPLLGWTAATGAISYEALIIFGIQFIWQFPHFWAIAWVSDEDYKRAGFKLLPSGGGKDLNTAIQIMIYTLFLLPLGLLPSYFGLTGLNSGIVATICGALFLAQTFSLMRDCSRKSALKIMFGSFLYLPIVQIAYLLDKLPQ</sequence>
<evidence type="ECO:0000256" key="2">
    <source>
        <dbReference type="ARBA" id="ARBA00022475"/>
    </source>
</evidence>
<keyword evidence="11" id="KW-1185">Reference proteome</keyword>
<dbReference type="HAMAP" id="MF_00154">
    <property type="entry name" value="CyoE_CtaB"/>
    <property type="match status" value="1"/>
</dbReference>
<dbReference type="PANTHER" id="PTHR43448:SF2">
    <property type="entry name" value="PROTOHEME IX FARNESYLTRANSFERASE, MITOCHONDRIAL"/>
    <property type="match status" value="1"/>
</dbReference>
<feature type="transmembrane region" description="Helical" evidence="9">
    <location>
        <begin position="93"/>
        <end position="121"/>
    </location>
</feature>
<evidence type="ECO:0000256" key="8">
    <source>
        <dbReference type="ARBA" id="ARBA00047690"/>
    </source>
</evidence>
<dbReference type="EC" id="2.5.1.141" evidence="9"/>
<dbReference type="HOGENOM" id="CLU_029631_3_2_10"/>
<dbReference type="GO" id="GO:0048034">
    <property type="term" value="P:heme O biosynthetic process"/>
    <property type="evidence" value="ECO:0007669"/>
    <property type="project" value="UniProtKB-UniRule"/>
</dbReference>
<keyword evidence="4 9" id="KW-0812">Transmembrane</keyword>
<keyword evidence="7 9" id="KW-0472">Membrane</keyword>
<dbReference type="GO" id="GO:0008495">
    <property type="term" value="F:protoheme IX farnesyltransferase activity"/>
    <property type="evidence" value="ECO:0007669"/>
    <property type="project" value="UniProtKB-UniRule"/>
</dbReference>
<feature type="transmembrane region" description="Helical" evidence="9">
    <location>
        <begin position="151"/>
        <end position="170"/>
    </location>
</feature>
<comment type="similarity">
    <text evidence="9">Belongs to the UbiA prenyltransferase family. Protoheme IX farnesyltransferase subfamily.</text>
</comment>
<evidence type="ECO:0000256" key="7">
    <source>
        <dbReference type="ARBA" id="ARBA00023136"/>
    </source>
</evidence>
<dbReference type="OrthoDB" id="9814417at2"/>
<dbReference type="STRING" id="388413.ALPR1_06625"/>
<dbReference type="NCBIfam" id="TIGR01473">
    <property type="entry name" value="cyoE_ctaB"/>
    <property type="match status" value="1"/>
</dbReference>
<dbReference type="GO" id="GO:0005886">
    <property type="term" value="C:plasma membrane"/>
    <property type="evidence" value="ECO:0007669"/>
    <property type="project" value="UniProtKB-SubCell"/>
</dbReference>
<keyword evidence="3 9" id="KW-0808">Transferase</keyword>
<dbReference type="EMBL" id="AAXU02000001">
    <property type="protein sequence ID" value="EAZ80577.1"/>
    <property type="molecule type" value="Genomic_DNA"/>
</dbReference>
<keyword evidence="2 9" id="KW-1003">Cell membrane</keyword>
<feature type="transmembrane region" description="Helical" evidence="9">
    <location>
        <begin position="51"/>
        <end position="72"/>
    </location>
</feature>
<comment type="function">
    <text evidence="9">Converts heme B (protoheme IX) to heme O by substitution of the vinyl group on carbon 2 of heme B porphyrin ring with a hydroxyethyl farnesyl side group.</text>
</comment>
<dbReference type="Proteomes" id="UP000003919">
    <property type="component" value="Chromosome"/>
</dbReference>
<dbReference type="CDD" id="cd13957">
    <property type="entry name" value="PT_UbiA_Cox10"/>
    <property type="match status" value="1"/>
</dbReference>
<evidence type="ECO:0000256" key="1">
    <source>
        <dbReference type="ARBA" id="ARBA00004141"/>
    </source>
</evidence>
<evidence type="ECO:0000313" key="10">
    <source>
        <dbReference type="EMBL" id="EAZ80577.1"/>
    </source>
</evidence>
<comment type="subcellular location">
    <subcellularLocation>
        <location evidence="9">Cell membrane</location>
        <topology evidence="9">Multi-pass membrane protein</topology>
    </subcellularLocation>
    <subcellularLocation>
        <location evidence="1">Membrane</location>
        <topology evidence="1">Multi-pass membrane protein</topology>
    </subcellularLocation>
</comment>
<keyword evidence="6 9" id="KW-0350">Heme biosynthesis</keyword>
<evidence type="ECO:0000256" key="3">
    <source>
        <dbReference type="ARBA" id="ARBA00022679"/>
    </source>
</evidence>
<feature type="transmembrane region" description="Helical" evidence="9">
    <location>
        <begin position="28"/>
        <end position="45"/>
    </location>
</feature>
<dbReference type="InterPro" id="IPR006369">
    <property type="entry name" value="Protohaem_IX_farnesylTrfase"/>
</dbReference>
<feature type="transmembrane region" description="Helical" evidence="9">
    <location>
        <begin position="127"/>
        <end position="144"/>
    </location>
</feature>
<comment type="caution">
    <text evidence="10">The sequence shown here is derived from an EMBL/GenBank/DDBJ whole genome shotgun (WGS) entry which is preliminary data.</text>
</comment>
<evidence type="ECO:0000256" key="6">
    <source>
        <dbReference type="ARBA" id="ARBA00023133"/>
    </source>
</evidence>
<comment type="catalytic activity">
    <reaction evidence="8 9">
        <text>heme b + (2E,6E)-farnesyl diphosphate + H2O = Fe(II)-heme o + diphosphate</text>
        <dbReference type="Rhea" id="RHEA:28070"/>
        <dbReference type="ChEBI" id="CHEBI:15377"/>
        <dbReference type="ChEBI" id="CHEBI:33019"/>
        <dbReference type="ChEBI" id="CHEBI:60344"/>
        <dbReference type="ChEBI" id="CHEBI:60530"/>
        <dbReference type="ChEBI" id="CHEBI:175763"/>
        <dbReference type="EC" id="2.5.1.141"/>
    </reaction>
</comment>
<dbReference type="AlphaFoldDB" id="A3HZ91"/>
<reference evidence="10 11" key="1">
    <citation type="journal article" date="2011" name="J. Bacteriol.">
        <title>Complete genome sequence of Algoriphagus sp. PR1, bacterial prey of a colony-forming choanoflagellate.</title>
        <authorList>
            <person name="Alegado R.A."/>
            <person name="Ferriera S."/>
            <person name="Nusbaum C."/>
            <person name="Young S.K."/>
            <person name="Zeng Q."/>
            <person name="Imamovic A."/>
            <person name="Fairclough S.R."/>
            <person name="King N."/>
        </authorList>
    </citation>
    <scope>NUCLEOTIDE SEQUENCE [LARGE SCALE GENOMIC DNA]</scope>
    <source>
        <strain evidence="10 11">PR1</strain>
    </source>
</reference>
<feature type="transmembrane region" description="Helical" evidence="9">
    <location>
        <begin position="176"/>
        <end position="199"/>
    </location>
</feature>
<keyword evidence="5 9" id="KW-1133">Transmembrane helix</keyword>
<evidence type="ECO:0000256" key="4">
    <source>
        <dbReference type="ARBA" id="ARBA00022692"/>
    </source>
</evidence>
<feature type="transmembrane region" description="Helical" evidence="9">
    <location>
        <begin position="280"/>
        <end position="297"/>
    </location>
</feature>
<protein>
    <recommendedName>
        <fullName evidence="9">Protoheme IX farnesyltransferase</fullName>
        <ecNumber evidence="9">2.5.1.141</ecNumber>
    </recommendedName>
    <alternativeName>
        <fullName evidence="9">Heme B farnesyltransferase</fullName>
    </alternativeName>
    <alternativeName>
        <fullName evidence="9">Heme O synthase</fullName>
    </alternativeName>
</protein>
<gene>
    <name evidence="9" type="primary">ctaB</name>
    <name evidence="10" type="ORF">ALPR1_06625</name>
</gene>
<accession>A3HZ91</accession>
<feature type="transmembrane region" description="Helical" evidence="9">
    <location>
        <begin position="248"/>
        <end position="268"/>
    </location>
</feature>
<organism evidence="10 11">
    <name type="scientific">Algoriphagus machipongonensis</name>
    <dbReference type="NCBI Taxonomy" id="388413"/>
    <lineage>
        <taxon>Bacteria</taxon>
        <taxon>Pseudomonadati</taxon>
        <taxon>Bacteroidota</taxon>
        <taxon>Cytophagia</taxon>
        <taxon>Cytophagales</taxon>
        <taxon>Cyclobacteriaceae</taxon>
        <taxon>Algoriphagus</taxon>
    </lineage>
</organism>
<name>A3HZ91_9BACT</name>
<dbReference type="GO" id="GO:0006784">
    <property type="term" value="P:heme A biosynthetic process"/>
    <property type="evidence" value="ECO:0007669"/>
    <property type="project" value="TreeGrafter"/>
</dbReference>
<dbReference type="UniPathway" id="UPA00834">
    <property type="reaction ID" value="UER00712"/>
</dbReference>
<dbReference type="Gene3D" id="1.10.357.140">
    <property type="entry name" value="UbiA prenyltransferase"/>
    <property type="match status" value="1"/>
</dbReference>
<dbReference type="InterPro" id="IPR000537">
    <property type="entry name" value="UbiA_prenyltransferase"/>
</dbReference>